<sequence>MARRNFGIYTSYNKSGNDEEYINASGAGYETVVR</sequence>
<protein>
    <submittedName>
        <fullName evidence="1">Uncharacterized protein</fullName>
    </submittedName>
</protein>
<dbReference type="Proteomes" id="UP000233769">
    <property type="component" value="Chromosome tk0001"/>
</dbReference>
<gene>
    <name evidence="1" type="ORF">TK0001_3108</name>
</gene>
<accession>A0A2N9AQS2</accession>
<dbReference type="EMBL" id="LT962688">
    <property type="protein sequence ID" value="SOR29711.1"/>
    <property type="molecule type" value="Genomic_DNA"/>
</dbReference>
<name>A0A2N9AQS2_METEX</name>
<proteinExistence type="predicted"/>
<evidence type="ECO:0000313" key="2">
    <source>
        <dbReference type="Proteomes" id="UP000233769"/>
    </source>
</evidence>
<dbReference type="AlphaFoldDB" id="A0A2N9AQS2"/>
<organism evidence="1 2">
    <name type="scientific">Methylorubrum extorquens</name>
    <name type="common">Methylobacterium dichloromethanicum</name>
    <name type="synonym">Methylobacterium extorquens</name>
    <dbReference type="NCBI Taxonomy" id="408"/>
    <lineage>
        <taxon>Bacteria</taxon>
        <taxon>Pseudomonadati</taxon>
        <taxon>Pseudomonadota</taxon>
        <taxon>Alphaproteobacteria</taxon>
        <taxon>Hyphomicrobiales</taxon>
        <taxon>Methylobacteriaceae</taxon>
        <taxon>Methylorubrum</taxon>
    </lineage>
</organism>
<evidence type="ECO:0000313" key="1">
    <source>
        <dbReference type="EMBL" id="SOR29711.1"/>
    </source>
</evidence>
<reference evidence="2" key="1">
    <citation type="submission" date="2017-10" db="EMBL/GenBank/DDBJ databases">
        <authorList>
            <person name="Regsiter A."/>
            <person name="William W."/>
        </authorList>
    </citation>
    <scope>NUCLEOTIDE SEQUENCE [LARGE SCALE GENOMIC DNA]</scope>
</reference>